<gene>
    <name evidence="1" type="ORF">HannXRQ_Chr05g0156051</name>
</gene>
<proteinExistence type="predicted"/>
<dbReference type="Proteomes" id="UP000215914">
    <property type="component" value="Chromosome 5"/>
</dbReference>
<reference evidence="2" key="1">
    <citation type="journal article" date="2017" name="Nature">
        <title>The sunflower genome provides insights into oil metabolism, flowering and Asterid evolution.</title>
        <authorList>
            <person name="Badouin H."/>
            <person name="Gouzy J."/>
            <person name="Grassa C.J."/>
            <person name="Murat F."/>
            <person name="Staton S.E."/>
            <person name="Cottret L."/>
            <person name="Lelandais-Briere C."/>
            <person name="Owens G.L."/>
            <person name="Carrere S."/>
            <person name="Mayjonade B."/>
            <person name="Legrand L."/>
            <person name="Gill N."/>
            <person name="Kane N.C."/>
            <person name="Bowers J.E."/>
            <person name="Hubner S."/>
            <person name="Bellec A."/>
            <person name="Berard A."/>
            <person name="Berges H."/>
            <person name="Blanchet N."/>
            <person name="Boniface M.C."/>
            <person name="Brunel D."/>
            <person name="Catrice O."/>
            <person name="Chaidir N."/>
            <person name="Claudel C."/>
            <person name="Donnadieu C."/>
            <person name="Faraut T."/>
            <person name="Fievet G."/>
            <person name="Helmstetter N."/>
            <person name="King M."/>
            <person name="Knapp S.J."/>
            <person name="Lai Z."/>
            <person name="Le Paslier M.C."/>
            <person name="Lippi Y."/>
            <person name="Lorenzon L."/>
            <person name="Mandel J.R."/>
            <person name="Marage G."/>
            <person name="Marchand G."/>
            <person name="Marquand E."/>
            <person name="Bret-Mestries E."/>
            <person name="Morien E."/>
            <person name="Nambeesan S."/>
            <person name="Nguyen T."/>
            <person name="Pegot-Espagnet P."/>
            <person name="Pouilly N."/>
            <person name="Raftis F."/>
            <person name="Sallet E."/>
            <person name="Schiex T."/>
            <person name="Thomas J."/>
            <person name="Vandecasteele C."/>
            <person name="Vares D."/>
            <person name="Vear F."/>
            <person name="Vautrin S."/>
            <person name="Crespi M."/>
            <person name="Mangin B."/>
            <person name="Burke J.M."/>
            <person name="Salse J."/>
            <person name="Munos S."/>
            <person name="Vincourt P."/>
            <person name="Rieseberg L.H."/>
            <person name="Langlade N.B."/>
        </authorList>
    </citation>
    <scope>NUCLEOTIDE SEQUENCE [LARGE SCALE GENOMIC DNA]</scope>
    <source>
        <strain evidence="2">cv. SF193</strain>
    </source>
</reference>
<dbReference type="EMBL" id="CM007894">
    <property type="protein sequence ID" value="OTG26203.1"/>
    <property type="molecule type" value="Genomic_DNA"/>
</dbReference>
<organism evidence="1 2">
    <name type="scientific">Helianthus annuus</name>
    <name type="common">Common sunflower</name>
    <dbReference type="NCBI Taxonomy" id="4232"/>
    <lineage>
        <taxon>Eukaryota</taxon>
        <taxon>Viridiplantae</taxon>
        <taxon>Streptophyta</taxon>
        <taxon>Embryophyta</taxon>
        <taxon>Tracheophyta</taxon>
        <taxon>Spermatophyta</taxon>
        <taxon>Magnoliopsida</taxon>
        <taxon>eudicotyledons</taxon>
        <taxon>Gunneridae</taxon>
        <taxon>Pentapetalae</taxon>
        <taxon>asterids</taxon>
        <taxon>campanulids</taxon>
        <taxon>Asterales</taxon>
        <taxon>Asteraceae</taxon>
        <taxon>Asteroideae</taxon>
        <taxon>Heliantheae alliance</taxon>
        <taxon>Heliantheae</taxon>
        <taxon>Helianthus</taxon>
    </lineage>
</organism>
<dbReference type="InParanoid" id="A0A251UT55"/>
<sequence length="50" mass="5724">MFHTQPNTRRLFISFHDTNFLTLSWSSTMGASVQISSNTFSTSIDADLRR</sequence>
<dbReference type="AlphaFoldDB" id="A0A251UT55"/>
<protein>
    <submittedName>
        <fullName evidence="1">Uncharacterized protein</fullName>
    </submittedName>
</protein>
<name>A0A251UT55_HELAN</name>
<accession>A0A251UT55</accession>
<keyword evidence="2" id="KW-1185">Reference proteome</keyword>
<evidence type="ECO:0000313" key="1">
    <source>
        <dbReference type="EMBL" id="OTG26203.1"/>
    </source>
</evidence>
<evidence type="ECO:0000313" key="2">
    <source>
        <dbReference type="Proteomes" id="UP000215914"/>
    </source>
</evidence>